<feature type="transmembrane region" description="Helical" evidence="1">
    <location>
        <begin position="6"/>
        <end position="25"/>
    </location>
</feature>
<name>A0A8J8GE28_9BACI</name>
<reference evidence="2" key="1">
    <citation type="submission" date="2020-06" db="EMBL/GenBank/DDBJ databases">
        <title>A novel thermopfilic bacterium from Erzurum, Turkey.</title>
        <authorList>
            <person name="Adiguzel A."/>
            <person name="Ay H."/>
            <person name="Baltaci M.O."/>
        </authorList>
    </citation>
    <scope>NUCLEOTIDE SEQUENCE</scope>
    <source>
        <strain evidence="2">P2</strain>
    </source>
</reference>
<keyword evidence="1" id="KW-0812">Transmembrane</keyword>
<dbReference type="Proteomes" id="UP000625804">
    <property type="component" value="Unassembled WGS sequence"/>
</dbReference>
<dbReference type="RefSeq" id="WP_173730661.1">
    <property type="nucleotide sequence ID" value="NZ_JABTTE010000006.1"/>
</dbReference>
<protein>
    <submittedName>
        <fullName evidence="2">Uncharacterized protein</fullName>
    </submittedName>
</protein>
<evidence type="ECO:0000313" key="3">
    <source>
        <dbReference type="Proteomes" id="UP000625804"/>
    </source>
</evidence>
<keyword evidence="3" id="KW-1185">Reference proteome</keyword>
<keyword evidence="1" id="KW-0472">Membrane</keyword>
<comment type="caution">
    <text evidence="2">The sequence shown here is derived from an EMBL/GenBank/DDBJ whole genome shotgun (WGS) entry which is preliminary data.</text>
</comment>
<proteinExistence type="predicted"/>
<dbReference type="EMBL" id="JABTTE010000006">
    <property type="protein sequence ID" value="NSL51461.1"/>
    <property type="molecule type" value="Genomic_DNA"/>
</dbReference>
<evidence type="ECO:0000256" key="1">
    <source>
        <dbReference type="SAM" id="Phobius"/>
    </source>
</evidence>
<dbReference type="AlphaFoldDB" id="A0A8J8GE28"/>
<sequence>MIEYFVDFAIIAALIIGITALNGVITHNIGYRLFGGGKRDLHVEQTKKTQAGWKLVGGRK</sequence>
<evidence type="ECO:0000313" key="2">
    <source>
        <dbReference type="EMBL" id="NSL51461.1"/>
    </source>
</evidence>
<organism evidence="2 3">
    <name type="scientific">Calidifontibacillus erzurumensis</name>
    <dbReference type="NCBI Taxonomy" id="2741433"/>
    <lineage>
        <taxon>Bacteria</taxon>
        <taxon>Bacillati</taxon>
        <taxon>Bacillota</taxon>
        <taxon>Bacilli</taxon>
        <taxon>Bacillales</taxon>
        <taxon>Bacillaceae</taxon>
        <taxon>Calidifontibacillus/Schinkia group</taxon>
        <taxon>Calidifontibacillus</taxon>
    </lineage>
</organism>
<gene>
    <name evidence="2" type="ORF">HR057_06720</name>
</gene>
<accession>A0A8J8GE28</accession>
<keyword evidence="1" id="KW-1133">Transmembrane helix</keyword>